<organism evidence="5 6">
    <name type="scientific">Orchesella dallaii</name>
    <dbReference type="NCBI Taxonomy" id="48710"/>
    <lineage>
        <taxon>Eukaryota</taxon>
        <taxon>Metazoa</taxon>
        <taxon>Ecdysozoa</taxon>
        <taxon>Arthropoda</taxon>
        <taxon>Hexapoda</taxon>
        <taxon>Collembola</taxon>
        <taxon>Entomobryomorpha</taxon>
        <taxon>Entomobryoidea</taxon>
        <taxon>Orchesellidae</taxon>
        <taxon>Orchesellinae</taxon>
        <taxon>Orchesella</taxon>
    </lineage>
</organism>
<evidence type="ECO:0000256" key="1">
    <source>
        <dbReference type="SAM" id="MobiDB-lite"/>
    </source>
</evidence>
<evidence type="ECO:0000256" key="3">
    <source>
        <dbReference type="SAM" id="SignalP"/>
    </source>
</evidence>
<evidence type="ECO:0000313" key="5">
    <source>
        <dbReference type="EMBL" id="CAL8109700.1"/>
    </source>
</evidence>
<keyword evidence="2" id="KW-0472">Membrane</keyword>
<feature type="compositionally biased region" description="Polar residues" evidence="1">
    <location>
        <begin position="227"/>
        <end position="239"/>
    </location>
</feature>
<keyword evidence="6" id="KW-1185">Reference proteome</keyword>
<comment type="caution">
    <text evidence="5">The sequence shown here is derived from an EMBL/GenBank/DDBJ whole genome shotgun (WGS) entry which is preliminary data.</text>
</comment>
<evidence type="ECO:0000313" key="6">
    <source>
        <dbReference type="Proteomes" id="UP001642540"/>
    </source>
</evidence>
<dbReference type="InterPro" id="IPR006149">
    <property type="entry name" value="EB_dom"/>
</dbReference>
<feature type="compositionally biased region" description="Low complexity" evidence="1">
    <location>
        <begin position="191"/>
        <end position="216"/>
    </location>
</feature>
<dbReference type="Proteomes" id="UP001642540">
    <property type="component" value="Unassembled WGS sequence"/>
</dbReference>
<sequence length="316" mass="34002">MSGYAAAILWILLLHCWGGDTRREVIGEKVGAKCDKKCKGINLICNATLKECQCDEDYPLVVVGSHQTLCLKPVILGEECLADEACLKGDANSLCVQGIKLKAICECKKTYHQVHDKNIGMPRCVPEAQMLNNDLTTLILIGAGMTLLCLLICLVLQIFARARFGPRARHYGNAHLAPPPVTLSIDQGDGRAASRNSSQRSSLGGSSRRQSGSLLAPPKGPGDGSRRASNSSIRSTGSNRSHRSYSLKNPATNHHHQTLHHRPSDPESRSQSSQMNLSLNPQPGGSSNPPTNNPSPVSQTNQPSPRKACVPSLHTV</sequence>
<reference evidence="5 6" key="1">
    <citation type="submission" date="2024-08" db="EMBL/GenBank/DDBJ databases">
        <authorList>
            <person name="Cucini C."/>
            <person name="Frati F."/>
        </authorList>
    </citation>
    <scope>NUCLEOTIDE SEQUENCE [LARGE SCALE GENOMIC DNA]</scope>
</reference>
<evidence type="ECO:0000256" key="2">
    <source>
        <dbReference type="SAM" id="Phobius"/>
    </source>
</evidence>
<feature type="compositionally biased region" description="Low complexity" evidence="1">
    <location>
        <begin position="278"/>
        <end position="301"/>
    </location>
</feature>
<feature type="chain" id="PRO_5047397338" description="EB domain-containing protein" evidence="3">
    <location>
        <begin position="22"/>
        <end position="316"/>
    </location>
</feature>
<feature type="signal peptide" evidence="3">
    <location>
        <begin position="1"/>
        <end position="21"/>
    </location>
</feature>
<feature type="transmembrane region" description="Helical" evidence="2">
    <location>
        <begin position="138"/>
        <end position="160"/>
    </location>
</feature>
<protein>
    <recommendedName>
        <fullName evidence="4">EB domain-containing protein</fullName>
    </recommendedName>
</protein>
<accession>A0ABP1QTN7</accession>
<proteinExistence type="predicted"/>
<feature type="region of interest" description="Disordered" evidence="1">
    <location>
        <begin position="170"/>
        <end position="316"/>
    </location>
</feature>
<keyword evidence="2" id="KW-1133">Transmembrane helix</keyword>
<gene>
    <name evidence="5" type="ORF">ODALV1_LOCUS13608</name>
</gene>
<feature type="domain" description="EB" evidence="4">
    <location>
        <begin position="67"/>
        <end position="116"/>
    </location>
</feature>
<keyword evidence="2" id="KW-0812">Transmembrane</keyword>
<keyword evidence="3" id="KW-0732">Signal</keyword>
<dbReference type="EMBL" id="CAXLJM020000041">
    <property type="protein sequence ID" value="CAL8109700.1"/>
    <property type="molecule type" value="Genomic_DNA"/>
</dbReference>
<name>A0ABP1QTN7_9HEXA</name>
<dbReference type="Pfam" id="PF01683">
    <property type="entry name" value="EB"/>
    <property type="match status" value="1"/>
</dbReference>
<evidence type="ECO:0000259" key="4">
    <source>
        <dbReference type="Pfam" id="PF01683"/>
    </source>
</evidence>